<comment type="caution">
    <text evidence="14">The sequence shown here is derived from an EMBL/GenBank/DDBJ whole genome shotgun (WGS) entry which is preliminary data.</text>
</comment>
<gene>
    <name evidence="14" type="ORF">WR25_10013</name>
</gene>
<evidence type="ECO:0000256" key="2">
    <source>
        <dbReference type="ARBA" id="ARBA00005993"/>
    </source>
</evidence>
<keyword evidence="10" id="KW-0539">Nucleus</keyword>
<accession>A0A2A2L6Y9</accession>
<dbReference type="InterPro" id="IPR001628">
    <property type="entry name" value="Znf_hrmn_rcpt"/>
</dbReference>
<dbReference type="EMBL" id="LIAE01007105">
    <property type="protein sequence ID" value="PAV81932.1"/>
    <property type="molecule type" value="Genomic_DNA"/>
</dbReference>
<dbReference type="CDD" id="cd06960">
    <property type="entry name" value="NR_DBD_HNF4A"/>
    <property type="match status" value="1"/>
</dbReference>
<dbReference type="STRING" id="2018661.A0A2A2L6Y9"/>
<protein>
    <recommendedName>
        <fullName evidence="16">Nuclear receptor domain-containing protein</fullName>
    </recommendedName>
</protein>
<dbReference type="GO" id="GO:0008270">
    <property type="term" value="F:zinc ion binding"/>
    <property type="evidence" value="ECO:0007669"/>
    <property type="project" value="UniProtKB-KW"/>
</dbReference>
<evidence type="ECO:0000259" key="13">
    <source>
        <dbReference type="PROSITE" id="PS51843"/>
    </source>
</evidence>
<dbReference type="PRINTS" id="PR00047">
    <property type="entry name" value="STROIDFINGER"/>
</dbReference>
<dbReference type="InterPro" id="IPR035500">
    <property type="entry name" value="NHR-like_dom_sf"/>
</dbReference>
<keyword evidence="8" id="KW-0804">Transcription</keyword>
<evidence type="ECO:0000256" key="5">
    <source>
        <dbReference type="ARBA" id="ARBA00022833"/>
    </source>
</evidence>
<evidence type="ECO:0000256" key="1">
    <source>
        <dbReference type="ARBA" id="ARBA00004123"/>
    </source>
</evidence>
<comment type="subcellular location">
    <subcellularLocation>
        <location evidence="1">Nucleus</location>
    </subcellularLocation>
</comment>
<dbReference type="PANTHER" id="PTHR46587:SF5">
    <property type="entry name" value="NUCLEAR HORMONE RECEPTOR FAMILY"/>
    <property type="match status" value="1"/>
</dbReference>
<feature type="region of interest" description="Disordered" evidence="11">
    <location>
        <begin position="149"/>
        <end position="184"/>
    </location>
</feature>
<evidence type="ECO:0000256" key="6">
    <source>
        <dbReference type="ARBA" id="ARBA00023015"/>
    </source>
</evidence>
<dbReference type="GO" id="GO:0000978">
    <property type="term" value="F:RNA polymerase II cis-regulatory region sequence-specific DNA binding"/>
    <property type="evidence" value="ECO:0007669"/>
    <property type="project" value="InterPro"/>
</dbReference>
<dbReference type="Pfam" id="PF00105">
    <property type="entry name" value="zf-C4"/>
    <property type="match status" value="1"/>
</dbReference>
<evidence type="ECO:0000256" key="8">
    <source>
        <dbReference type="ARBA" id="ARBA00023163"/>
    </source>
</evidence>
<dbReference type="InterPro" id="IPR000536">
    <property type="entry name" value="Nucl_hrmn_rcpt_lig-bd"/>
</dbReference>
<comment type="similarity">
    <text evidence="2">Belongs to the nuclear hormone receptor family.</text>
</comment>
<evidence type="ECO:0000313" key="14">
    <source>
        <dbReference type="EMBL" id="PAV81932.1"/>
    </source>
</evidence>
<feature type="domain" description="Nuclear receptor" evidence="12">
    <location>
        <begin position="74"/>
        <end position="149"/>
    </location>
</feature>
<dbReference type="SMART" id="SM00399">
    <property type="entry name" value="ZnF_C4"/>
    <property type="match status" value="1"/>
</dbReference>
<keyword evidence="5" id="KW-0862">Zinc</keyword>
<keyword evidence="4" id="KW-0863">Zinc-finger</keyword>
<keyword evidence="7" id="KW-0238">DNA-binding</keyword>
<dbReference type="PANTHER" id="PTHR46587">
    <property type="entry name" value="NUCLEAR HORMONE RECEPTOR FAMILY"/>
    <property type="match status" value="1"/>
</dbReference>
<dbReference type="PROSITE" id="PS51030">
    <property type="entry name" value="NUCLEAR_REC_DBD_2"/>
    <property type="match status" value="1"/>
</dbReference>
<dbReference type="SMART" id="SM00430">
    <property type="entry name" value="HOLI"/>
    <property type="match status" value="1"/>
</dbReference>
<keyword evidence="6" id="KW-0805">Transcription regulation</keyword>
<evidence type="ECO:0000256" key="9">
    <source>
        <dbReference type="ARBA" id="ARBA00023170"/>
    </source>
</evidence>
<keyword evidence="15" id="KW-1185">Reference proteome</keyword>
<keyword evidence="9" id="KW-0675">Receptor</keyword>
<dbReference type="GO" id="GO:0005634">
    <property type="term" value="C:nucleus"/>
    <property type="evidence" value="ECO:0007669"/>
    <property type="project" value="UniProtKB-SubCell"/>
</dbReference>
<dbReference type="Gene3D" id="3.30.50.10">
    <property type="entry name" value="Erythroid Transcription Factor GATA-1, subunit A"/>
    <property type="match status" value="1"/>
</dbReference>
<name>A0A2A2L6Y9_9BILA</name>
<dbReference type="Pfam" id="PF00104">
    <property type="entry name" value="Hormone_recep"/>
    <property type="match status" value="1"/>
</dbReference>
<dbReference type="SUPFAM" id="SSF48508">
    <property type="entry name" value="Nuclear receptor ligand-binding domain"/>
    <property type="match status" value="1"/>
</dbReference>
<feature type="domain" description="NR LBD" evidence="13">
    <location>
        <begin position="226"/>
        <end position="484"/>
    </location>
</feature>
<proteinExistence type="inferred from homology"/>
<dbReference type="GO" id="GO:0003700">
    <property type="term" value="F:DNA-binding transcription factor activity"/>
    <property type="evidence" value="ECO:0007669"/>
    <property type="project" value="InterPro"/>
</dbReference>
<evidence type="ECO:0000256" key="4">
    <source>
        <dbReference type="ARBA" id="ARBA00022771"/>
    </source>
</evidence>
<evidence type="ECO:0008006" key="16">
    <source>
        <dbReference type="Google" id="ProtNLM"/>
    </source>
</evidence>
<evidence type="ECO:0000313" key="15">
    <source>
        <dbReference type="Proteomes" id="UP000218231"/>
    </source>
</evidence>
<reference evidence="14 15" key="1">
    <citation type="journal article" date="2017" name="Curr. Biol.">
        <title>Genome architecture and evolution of a unichromosomal asexual nematode.</title>
        <authorList>
            <person name="Fradin H."/>
            <person name="Zegar C."/>
            <person name="Gutwein M."/>
            <person name="Lucas J."/>
            <person name="Kovtun M."/>
            <person name="Corcoran D."/>
            <person name="Baugh L.R."/>
            <person name="Kiontke K."/>
            <person name="Gunsalus K."/>
            <person name="Fitch D.H."/>
            <person name="Piano F."/>
        </authorList>
    </citation>
    <scope>NUCLEOTIDE SEQUENCE [LARGE SCALE GENOMIC DNA]</scope>
    <source>
        <strain evidence="14">PF1309</strain>
    </source>
</reference>
<sequence>MDVDVNNYYNNPDFDTEFHNFDPYLNDSHYDYYYYDENNSRGQQKLQLPDLNSYYDPDRVKTEINEMDYCENKSMGCSVCGDRVNGSRYGAPACLGCIVFFRRAITKEAKYKCLKGETCQITHESRCICRYCRLKKCLLVGMKPDAIQRRDIMGPRKRRAPRDDGSLSPTGSKDNSSDNENGDVRSEIVKLRKDRSSLNDLDGHLGRASSSRNSVTTPVVDRIMDNLIRLQEQQRSYHMQYFCMGEPFSRGVDMFEDIKKRISGSGSVRRARKGDVNTMIRLGILDAAQWANQFVPFRNLPLITKKSILTEFSFAFMLIDQGYLTAQRHDDDLWILQNNTYMNADYYRGLPEEDAQLKEVPTKAKLHPMFVQDALFSIGEPMKTNQIDLYECAVLKTILLLGHKNFFGDHREMVNKIQARILLEFMDYCKSKVGSALAPERMGMVLLQTASIRCTIKSVYNQTRVSDLFNLMTFDSLVRDVLLT</sequence>
<dbReference type="SUPFAM" id="SSF57716">
    <property type="entry name" value="Glucocorticoid receptor-like (DNA-binding domain)"/>
    <property type="match status" value="1"/>
</dbReference>
<evidence type="ECO:0000256" key="10">
    <source>
        <dbReference type="ARBA" id="ARBA00023242"/>
    </source>
</evidence>
<evidence type="ECO:0000256" key="7">
    <source>
        <dbReference type="ARBA" id="ARBA00023125"/>
    </source>
</evidence>
<dbReference type="Gene3D" id="1.10.565.10">
    <property type="entry name" value="Retinoid X Receptor"/>
    <property type="match status" value="1"/>
</dbReference>
<dbReference type="Proteomes" id="UP000218231">
    <property type="component" value="Unassembled WGS sequence"/>
</dbReference>
<dbReference type="OrthoDB" id="5772425at2759"/>
<evidence type="ECO:0000256" key="11">
    <source>
        <dbReference type="SAM" id="MobiDB-lite"/>
    </source>
</evidence>
<evidence type="ECO:0000256" key="3">
    <source>
        <dbReference type="ARBA" id="ARBA00022723"/>
    </source>
</evidence>
<keyword evidence="3" id="KW-0479">Metal-binding</keyword>
<dbReference type="PROSITE" id="PS51843">
    <property type="entry name" value="NR_LBD"/>
    <property type="match status" value="1"/>
</dbReference>
<dbReference type="AlphaFoldDB" id="A0A2A2L6Y9"/>
<dbReference type="InterPro" id="IPR049636">
    <property type="entry name" value="HNF4-like_DBD"/>
</dbReference>
<organism evidence="14 15">
    <name type="scientific">Diploscapter pachys</name>
    <dbReference type="NCBI Taxonomy" id="2018661"/>
    <lineage>
        <taxon>Eukaryota</taxon>
        <taxon>Metazoa</taxon>
        <taxon>Ecdysozoa</taxon>
        <taxon>Nematoda</taxon>
        <taxon>Chromadorea</taxon>
        <taxon>Rhabditida</taxon>
        <taxon>Rhabditina</taxon>
        <taxon>Rhabditomorpha</taxon>
        <taxon>Rhabditoidea</taxon>
        <taxon>Rhabditidae</taxon>
        <taxon>Diploscapter</taxon>
    </lineage>
</organism>
<evidence type="ECO:0000259" key="12">
    <source>
        <dbReference type="PROSITE" id="PS51030"/>
    </source>
</evidence>
<dbReference type="InterPro" id="IPR013088">
    <property type="entry name" value="Znf_NHR/GATA"/>
</dbReference>